<keyword evidence="10" id="KW-1185">Reference proteome</keyword>
<evidence type="ECO:0000256" key="6">
    <source>
        <dbReference type="PROSITE-ProRule" id="PRU00042"/>
    </source>
</evidence>
<evidence type="ECO:0000256" key="3">
    <source>
        <dbReference type="ARBA" id="ARBA00023125"/>
    </source>
</evidence>
<dbReference type="Gene3D" id="3.30.160.60">
    <property type="entry name" value="Classic Zinc Finger"/>
    <property type="match status" value="1"/>
</dbReference>
<feature type="compositionally biased region" description="Polar residues" evidence="7">
    <location>
        <begin position="50"/>
        <end position="60"/>
    </location>
</feature>
<feature type="region of interest" description="Disordered" evidence="7">
    <location>
        <begin position="131"/>
        <end position="165"/>
    </location>
</feature>
<accession>A0A6P5F9A5</accession>
<reference evidence="10" key="1">
    <citation type="journal article" date="2015" name="Nat. Genet.">
        <title>The pineapple genome and the evolution of CAM photosynthesis.</title>
        <authorList>
            <person name="Ming R."/>
            <person name="VanBuren R."/>
            <person name="Wai C.M."/>
            <person name="Tang H."/>
            <person name="Schatz M.C."/>
            <person name="Bowers J.E."/>
            <person name="Lyons E."/>
            <person name="Wang M.L."/>
            <person name="Chen J."/>
            <person name="Biggers E."/>
            <person name="Zhang J."/>
            <person name="Huang L."/>
            <person name="Zhang L."/>
            <person name="Miao W."/>
            <person name="Zhang J."/>
            <person name="Ye Z."/>
            <person name="Miao C."/>
            <person name="Lin Z."/>
            <person name="Wang H."/>
            <person name="Zhou H."/>
            <person name="Yim W.C."/>
            <person name="Priest H.D."/>
            <person name="Zheng C."/>
            <person name="Woodhouse M."/>
            <person name="Edger P.P."/>
            <person name="Guyot R."/>
            <person name="Guo H.B."/>
            <person name="Guo H."/>
            <person name="Zheng G."/>
            <person name="Singh R."/>
            <person name="Sharma A."/>
            <person name="Min X."/>
            <person name="Zheng Y."/>
            <person name="Lee H."/>
            <person name="Gurtowski J."/>
            <person name="Sedlazeck F.J."/>
            <person name="Harkess A."/>
            <person name="McKain M.R."/>
            <person name="Liao Z."/>
            <person name="Fang J."/>
            <person name="Liu J."/>
            <person name="Zhang X."/>
            <person name="Zhang Q."/>
            <person name="Hu W."/>
            <person name="Qin Y."/>
            <person name="Wang K."/>
            <person name="Chen L.Y."/>
            <person name="Shirley N."/>
            <person name="Lin Y.R."/>
            <person name="Liu L.Y."/>
            <person name="Hernandez A.G."/>
            <person name="Wright C.L."/>
            <person name="Bulone V."/>
            <person name="Tuskan G.A."/>
            <person name="Heath K."/>
            <person name="Zee F."/>
            <person name="Moore P.H."/>
            <person name="Sunkar R."/>
            <person name="Leebens-Mack J.H."/>
            <person name="Mockler T."/>
            <person name="Bennetzen J.L."/>
            <person name="Freeling M."/>
            <person name="Sankoff D."/>
            <person name="Paterson A.H."/>
            <person name="Zhu X."/>
            <person name="Yang X."/>
            <person name="Smith J.A."/>
            <person name="Cushman J.C."/>
            <person name="Paull R.E."/>
            <person name="Yu Q."/>
        </authorList>
    </citation>
    <scope>NUCLEOTIDE SEQUENCE [LARGE SCALE GENOMIC DNA]</scope>
    <source>
        <strain evidence="10">cv. F153</strain>
    </source>
</reference>
<dbReference type="PROSITE" id="PS00028">
    <property type="entry name" value="ZINC_FINGER_C2H2_1"/>
    <property type="match status" value="1"/>
</dbReference>
<keyword evidence="5" id="KW-0539">Nucleus</keyword>
<keyword evidence="4" id="KW-0804">Transcription</keyword>
<name>A0A6P5F9A5_ANACO</name>
<dbReference type="InterPro" id="IPR013087">
    <property type="entry name" value="Znf_C2H2_type"/>
</dbReference>
<evidence type="ECO:0000256" key="7">
    <source>
        <dbReference type="SAM" id="MobiDB-lite"/>
    </source>
</evidence>
<protein>
    <submittedName>
        <fullName evidence="11">Uncharacterized protein LOC109711311</fullName>
    </submittedName>
</protein>
<dbReference type="InterPro" id="IPR016177">
    <property type="entry name" value="DNA-bd_dom_sf"/>
</dbReference>
<dbReference type="PANTHER" id="PTHR37701">
    <property type="entry name" value="METHYL-CPG-BINDING DOMAIN-CONTAINING PROTEIN 8"/>
    <property type="match status" value="1"/>
</dbReference>
<dbReference type="SUPFAM" id="SSF57667">
    <property type="entry name" value="beta-beta-alpha zinc fingers"/>
    <property type="match status" value="1"/>
</dbReference>
<dbReference type="SUPFAM" id="SSF54171">
    <property type="entry name" value="DNA-binding domain"/>
    <property type="match status" value="1"/>
</dbReference>
<comment type="subcellular location">
    <subcellularLocation>
        <location evidence="1">Nucleus</location>
    </subcellularLocation>
</comment>
<dbReference type="RefSeq" id="XP_020089875.1">
    <property type="nucleotide sequence ID" value="XM_020234286.1"/>
</dbReference>
<dbReference type="InterPro" id="IPR036236">
    <property type="entry name" value="Znf_C2H2_sf"/>
</dbReference>
<evidence type="ECO:0000313" key="11">
    <source>
        <dbReference type="RefSeq" id="XP_020089875.1"/>
    </source>
</evidence>
<keyword evidence="6" id="KW-0862">Zinc</keyword>
<dbReference type="InterPro" id="IPR037472">
    <property type="entry name" value="MBD8"/>
</dbReference>
<feature type="region of interest" description="Disordered" evidence="7">
    <location>
        <begin position="50"/>
        <end position="113"/>
    </location>
</feature>
<dbReference type="OrthoDB" id="1893318at2759"/>
<dbReference type="Gramene" id="Aco002797.1.mrna1">
    <property type="protein sequence ID" value="Aco002797.1.mrna1"/>
    <property type="gene ID" value="Aco002797.1.path1"/>
</dbReference>
<gene>
    <name evidence="11" type="primary">LOC109711311</name>
</gene>
<dbReference type="GO" id="GO:0008270">
    <property type="term" value="F:zinc ion binding"/>
    <property type="evidence" value="ECO:0007669"/>
    <property type="project" value="UniProtKB-KW"/>
</dbReference>
<dbReference type="GeneID" id="109711311"/>
<feature type="domain" description="C2H2-type" evidence="8">
    <location>
        <begin position="417"/>
        <end position="444"/>
    </location>
</feature>
<dbReference type="GO" id="GO:0005634">
    <property type="term" value="C:nucleus"/>
    <property type="evidence" value="ECO:0007669"/>
    <property type="project" value="UniProtKB-SubCell"/>
</dbReference>
<dbReference type="GO" id="GO:0003677">
    <property type="term" value="F:DNA binding"/>
    <property type="evidence" value="ECO:0007669"/>
    <property type="project" value="UniProtKB-KW"/>
</dbReference>
<sequence>MATELIPVVDLRLLSQAELNTLSHSCPNAFDLRRCDDIVVPKIDRSVFNESAGSRKQTYSRLRLAPHKPSPSPSSSSSSGAGAAASAAGQRPRGLLSSHSAAGDGGDEDETGRRENQQIVSHLRRLFAQEDPSFSSPATATDPPQNLTLDPPPHAPAGRNVDPVSNGCKAESLALVPVQDRDREVLNPKGVAVDLVALGEKVDPFGEELRRRTEGLSKEEELLGFLNGLDGQWGSRRRRRKIVDASGLGDHLPKGWKLLLGLKRKEGVAWVNCRRYVSPNGHQFVTCKEVSSYLLSLVGQPNSLIQVSVETDGRAAGLAGSSAAGIYQQNGAAKENQTLPSTSSLSIDHEKQVALYLGERKAAEELRKGYVCSECKLTFIDKEVYLEHRLRCQGASAKRRRLHKSIGEGVIVKDGKYECQFCHKTFNERQRYNGHMGAHVRYQGLSAEALSDEASTQRIITASPLNVAYSDPKEMSALPEESERAVISTHNCVQTVENCEVDKPEILGVSRTDKSFDNQKSLEIADKSGEIPHVGDQIICQDVMDNKSKEILRSSNVMDKESNGCAAISSMLCSNVSTIAVHKLAGVSQEGPTDKCADIQVVVSNVDFSKCEDVAKISNIEDMKPLSSQNTDFDTVDLKSEEVDGARNQEEIKLNPSSDTLYPLANKDNEICKDADKAARLSSLAFSPDAIGNDSDKNDFRSQVSVDINDAMVFQPNGCINYISSSVMDVDREKTVSELDLASSSMIPEFGNYGREQSGALENHLIGFSSDGPCYDTEKYSTDIFTSNIAGNILVGMDIPIAELKTDLANCHELFEKDTVSKGTVTDTVDASSCSNPCFHGHTSAIEPNAGCTFDIDTKESMFQGLDKPDHELENRFNSSNSGYEEAGASATTGINGERNYLQFNLTGLSSWTYSADGIPIVNMITPQCEDYLGGIGEKQENLPGVEELRLGPSEPFDFLNLTNQSSLPLAESTQVFGYPTQAENGSCPSLELGWDLSSPKVVGGYPYTSMCVWCSREFSHGGANPEQQSDTLGFICPACKERISGHLNVLQNGSSTLR</sequence>
<evidence type="ECO:0000256" key="2">
    <source>
        <dbReference type="ARBA" id="ARBA00023015"/>
    </source>
</evidence>
<evidence type="ECO:0000256" key="4">
    <source>
        <dbReference type="ARBA" id="ARBA00023163"/>
    </source>
</evidence>
<proteinExistence type="predicted"/>
<keyword evidence="3" id="KW-0238">DNA-binding</keyword>
<feature type="compositionally biased region" description="Low complexity" evidence="7">
    <location>
        <begin position="73"/>
        <end position="89"/>
    </location>
</feature>
<reference evidence="11" key="2">
    <citation type="submission" date="2025-08" db="UniProtKB">
        <authorList>
            <consortium name="RefSeq"/>
        </authorList>
    </citation>
    <scope>IDENTIFICATION</scope>
    <source>
        <tissue evidence="11">Leaf</tissue>
    </source>
</reference>
<dbReference type="AlphaFoldDB" id="A0A6P5F9A5"/>
<dbReference type="PROSITE" id="PS50157">
    <property type="entry name" value="ZINC_FINGER_C2H2_2"/>
    <property type="match status" value="1"/>
</dbReference>
<evidence type="ECO:0000256" key="1">
    <source>
        <dbReference type="ARBA" id="ARBA00004123"/>
    </source>
</evidence>
<dbReference type="SMART" id="SM00355">
    <property type="entry name" value="ZnF_C2H2"/>
    <property type="match status" value="2"/>
</dbReference>
<evidence type="ECO:0000313" key="10">
    <source>
        <dbReference type="Proteomes" id="UP000515123"/>
    </source>
</evidence>
<feature type="domain" description="MBD" evidence="9">
    <location>
        <begin position="242"/>
        <end position="314"/>
    </location>
</feature>
<keyword evidence="6" id="KW-0479">Metal-binding</keyword>
<keyword evidence="6" id="KW-0863">Zinc-finger</keyword>
<keyword evidence="2" id="KW-0805">Transcription regulation</keyword>
<dbReference type="PANTHER" id="PTHR37701:SF17">
    <property type="entry name" value="METHYL BINDING DOMAIN117"/>
    <property type="match status" value="1"/>
</dbReference>
<evidence type="ECO:0000256" key="5">
    <source>
        <dbReference type="ARBA" id="ARBA00023242"/>
    </source>
</evidence>
<dbReference type="InterPro" id="IPR001739">
    <property type="entry name" value="Methyl_CpG_DNA-bd"/>
</dbReference>
<evidence type="ECO:0000259" key="9">
    <source>
        <dbReference type="PROSITE" id="PS50982"/>
    </source>
</evidence>
<feature type="compositionally biased region" description="Polar residues" evidence="7">
    <location>
        <begin position="132"/>
        <end position="148"/>
    </location>
</feature>
<dbReference type="PROSITE" id="PS50982">
    <property type="entry name" value="MBD"/>
    <property type="match status" value="1"/>
</dbReference>
<organism evidence="10 11">
    <name type="scientific">Ananas comosus</name>
    <name type="common">Pineapple</name>
    <name type="synonym">Ananas ananas</name>
    <dbReference type="NCBI Taxonomy" id="4615"/>
    <lineage>
        <taxon>Eukaryota</taxon>
        <taxon>Viridiplantae</taxon>
        <taxon>Streptophyta</taxon>
        <taxon>Embryophyta</taxon>
        <taxon>Tracheophyta</taxon>
        <taxon>Spermatophyta</taxon>
        <taxon>Magnoliopsida</taxon>
        <taxon>Liliopsida</taxon>
        <taxon>Poales</taxon>
        <taxon>Bromeliaceae</taxon>
        <taxon>Bromelioideae</taxon>
        <taxon>Ananas</taxon>
    </lineage>
</organism>
<dbReference type="Proteomes" id="UP000515123">
    <property type="component" value="Linkage group 6"/>
</dbReference>
<evidence type="ECO:0000259" key="8">
    <source>
        <dbReference type="PROSITE" id="PS50157"/>
    </source>
</evidence>